<gene>
    <name evidence="2" type="ORF">SAMN05216561_106193</name>
</gene>
<dbReference type="EMBL" id="FOQG01000006">
    <property type="protein sequence ID" value="SFI24572.1"/>
    <property type="molecule type" value="Genomic_DNA"/>
</dbReference>
<keyword evidence="1" id="KW-1133">Transmembrane helix</keyword>
<feature type="transmembrane region" description="Helical" evidence="1">
    <location>
        <begin position="7"/>
        <end position="24"/>
    </location>
</feature>
<sequence>MPLLRVLAAAVVRTVLLTLFYLVFVEAISRSDSTDALGAGLLFFLIVVVVALAWATWDGARRGFLPAVVVWLLTGAGVGATVTLAYVISTDTAGAFVDELRDGWLFFALLVFLPALPGAGVGALIHRSRRTPSA</sequence>
<evidence type="ECO:0000313" key="2">
    <source>
        <dbReference type="EMBL" id="SFI24572.1"/>
    </source>
</evidence>
<proteinExistence type="predicted"/>
<keyword evidence="1" id="KW-0812">Transmembrane</keyword>
<feature type="transmembrane region" description="Helical" evidence="1">
    <location>
        <begin position="64"/>
        <end position="88"/>
    </location>
</feature>
<feature type="transmembrane region" description="Helical" evidence="1">
    <location>
        <begin position="103"/>
        <end position="125"/>
    </location>
</feature>
<evidence type="ECO:0000313" key="3">
    <source>
        <dbReference type="Proteomes" id="UP000198649"/>
    </source>
</evidence>
<dbReference type="RefSeq" id="WP_091112521.1">
    <property type="nucleotide sequence ID" value="NZ_BKAF01000021.1"/>
</dbReference>
<dbReference type="Proteomes" id="UP000198649">
    <property type="component" value="Unassembled WGS sequence"/>
</dbReference>
<keyword evidence="3" id="KW-1185">Reference proteome</keyword>
<organism evidence="2 3">
    <name type="scientific">Nocardioides psychrotolerans</name>
    <dbReference type="NCBI Taxonomy" id="1005945"/>
    <lineage>
        <taxon>Bacteria</taxon>
        <taxon>Bacillati</taxon>
        <taxon>Actinomycetota</taxon>
        <taxon>Actinomycetes</taxon>
        <taxon>Propionibacteriales</taxon>
        <taxon>Nocardioidaceae</taxon>
        <taxon>Nocardioides</taxon>
    </lineage>
</organism>
<dbReference type="STRING" id="1005945.SAMN05216561_106193"/>
<feature type="transmembrane region" description="Helical" evidence="1">
    <location>
        <begin position="36"/>
        <end position="57"/>
    </location>
</feature>
<keyword evidence="1" id="KW-0472">Membrane</keyword>
<protein>
    <submittedName>
        <fullName evidence="2">Uncharacterized protein</fullName>
    </submittedName>
</protein>
<evidence type="ECO:0000256" key="1">
    <source>
        <dbReference type="SAM" id="Phobius"/>
    </source>
</evidence>
<dbReference type="AlphaFoldDB" id="A0A1I3GMT1"/>
<reference evidence="2 3" key="1">
    <citation type="submission" date="2016-10" db="EMBL/GenBank/DDBJ databases">
        <authorList>
            <person name="de Groot N.N."/>
        </authorList>
    </citation>
    <scope>NUCLEOTIDE SEQUENCE [LARGE SCALE GENOMIC DNA]</scope>
    <source>
        <strain evidence="2 3">CGMCC 1.11156</strain>
    </source>
</reference>
<accession>A0A1I3GMT1</accession>
<name>A0A1I3GMT1_9ACTN</name>